<dbReference type="Proteomes" id="UP000292003">
    <property type="component" value="Unassembled WGS sequence"/>
</dbReference>
<dbReference type="Pfam" id="PF06259">
    <property type="entry name" value="Abhydrolase_8"/>
    <property type="match status" value="1"/>
</dbReference>
<evidence type="ECO:0000259" key="2">
    <source>
        <dbReference type="Pfam" id="PF06259"/>
    </source>
</evidence>
<dbReference type="OrthoDB" id="5969911at2"/>
<name>A0A4Q7JGE2_9PSEU</name>
<reference evidence="3 4" key="1">
    <citation type="submission" date="2019-02" db="EMBL/GenBank/DDBJ databases">
        <title>Draft genome sequence of Amycolatopsis sp. 8-3EHSu isolated from roots of Suaeda maritima.</title>
        <authorList>
            <person name="Duangmal K."/>
            <person name="Chantavorakit T."/>
        </authorList>
    </citation>
    <scope>NUCLEOTIDE SEQUENCE [LARGE SCALE GENOMIC DNA]</scope>
    <source>
        <strain evidence="3 4">8-3EHSu</strain>
    </source>
</reference>
<protein>
    <recommendedName>
        <fullName evidence="2">DUF1023 domain-containing protein</fullName>
    </recommendedName>
</protein>
<accession>A0A4Q7JGE2</accession>
<dbReference type="AlphaFoldDB" id="A0A4Q7JGE2"/>
<keyword evidence="4" id="KW-1185">Reference proteome</keyword>
<dbReference type="InterPro" id="IPR010427">
    <property type="entry name" value="DUF1023"/>
</dbReference>
<organism evidence="3 4">
    <name type="scientific">Amycolatopsis suaedae</name>
    <dbReference type="NCBI Taxonomy" id="2510978"/>
    <lineage>
        <taxon>Bacteria</taxon>
        <taxon>Bacillati</taxon>
        <taxon>Actinomycetota</taxon>
        <taxon>Actinomycetes</taxon>
        <taxon>Pseudonocardiales</taxon>
        <taxon>Pseudonocardiaceae</taxon>
        <taxon>Amycolatopsis</taxon>
    </lineage>
</organism>
<feature type="region of interest" description="Disordered" evidence="1">
    <location>
        <begin position="110"/>
        <end position="130"/>
    </location>
</feature>
<comment type="caution">
    <text evidence="3">The sequence shown here is derived from an EMBL/GenBank/DDBJ whole genome shotgun (WGS) entry which is preliminary data.</text>
</comment>
<dbReference type="RefSeq" id="WP_130473412.1">
    <property type="nucleotide sequence ID" value="NZ_SFCC01000001.1"/>
</dbReference>
<evidence type="ECO:0000256" key="1">
    <source>
        <dbReference type="SAM" id="MobiDB-lite"/>
    </source>
</evidence>
<dbReference type="EMBL" id="SFCC01000001">
    <property type="protein sequence ID" value="RZQ65844.1"/>
    <property type="molecule type" value="Genomic_DNA"/>
</dbReference>
<gene>
    <name evidence="3" type="ORF">EWH70_01840</name>
</gene>
<evidence type="ECO:0000313" key="3">
    <source>
        <dbReference type="EMBL" id="RZQ65844.1"/>
    </source>
</evidence>
<sequence length="560" mass="58226">MVTWGEVRRWQPGPLQDSVGPLNSAYNQIVACSDDLRSANTPDGWSGQAASAAAGKINAIIDGLEEHAADIAAARRSFGDTGDAITGICNGVREAEELAKARHFTIGDDGAVIDNGLPPGTPEDRKAAEAEDRKTVAEELRERVAQVLRSATDVDDDFCAVLDKILSEHTIDAGANNNDQTSLAAAGNAGHALGSLSIPAPPAGDATAAANAGWWSTLSPGQRARMIEDYPGLVGNRDGVAAADRSAANLRLVGIERAGLLARREQLVREDGDTDEIEAIDGKLASLDAVDKMMRDDSGNLRGDRQLLSLDLSGERAMAAVAAGNVDTASHVAVFTPGMDSTVDGNMGDYVNDMEEVRRESGRMLDQPGASVAMVTWLGYEPPQVSFPEATEALSENRAREGAIRLESFTQGIDASRAVQGGADANPHMTLLGHSYGSTTTGLALSGNTGADNAVLFGSPGVSWGATLDGMNLPDGQIYSQANDDDPIAHLGVHGDDPSRVPGVTEMATGDTIAKHDKQPSVAGSGHGGYVLADGVRSTTEYNMAAVVAGRGDDLVIPKG</sequence>
<evidence type="ECO:0000313" key="4">
    <source>
        <dbReference type="Proteomes" id="UP000292003"/>
    </source>
</evidence>
<proteinExistence type="predicted"/>
<feature type="domain" description="DUF1023" evidence="2">
    <location>
        <begin position="316"/>
        <end position="491"/>
    </location>
</feature>
<dbReference type="SUPFAM" id="SSF53474">
    <property type="entry name" value="alpha/beta-Hydrolases"/>
    <property type="match status" value="1"/>
</dbReference>
<dbReference type="InterPro" id="IPR029058">
    <property type="entry name" value="AB_hydrolase_fold"/>
</dbReference>